<dbReference type="OrthoDB" id="9795306at2"/>
<dbReference type="CDD" id="cd07246">
    <property type="entry name" value="VOC_like"/>
    <property type="match status" value="1"/>
</dbReference>
<dbReference type="AlphaFoldDB" id="A0A126T4G0"/>
<dbReference type="RefSeq" id="WP_036276100.1">
    <property type="nucleotide sequence ID" value="NZ_CP014476.1"/>
</dbReference>
<evidence type="ECO:0000313" key="2">
    <source>
        <dbReference type="EMBL" id="AMK76979.1"/>
    </source>
</evidence>
<dbReference type="SUPFAM" id="SSF54593">
    <property type="entry name" value="Glyoxalase/Bleomycin resistance protein/Dihydroxybiphenyl dioxygenase"/>
    <property type="match status" value="1"/>
</dbReference>
<dbReference type="InterPro" id="IPR004360">
    <property type="entry name" value="Glyas_Fos-R_dOase_dom"/>
</dbReference>
<dbReference type="PANTHER" id="PTHR34109">
    <property type="entry name" value="BNAUNNG04460D PROTEIN-RELATED"/>
    <property type="match status" value="1"/>
</dbReference>
<gene>
    <name evidence="2" type="ORF">JT25_010845</name>
</gene>
<dbReference type="EMBL" id="CP014476">
    <property type="protein sequence ID" value="AMK76979.1"/>
    <property type="molecule type" value="Genomic_DNA"/>
</dbReference>
<dbReference type="PANTHER" id="PTHR34109:SF1">
    <property type="entry name" value="VOC DOMAIN-CONTAINING PROTEIN"/>
    <property type="match status" value="1"/>
</dbReference>
<dbReference type="InterPro" id="IPR029068">
    <property type="entry name" value="Glyas_Bleomycin-R_OHBP_Dase"/>
</dbReference>
<dbReference type="PROSITE" id="PS51819">
    <property type="entry name" value="VOC"/>
    <property type="match status" value="1"/>
</dbReference>
<dbReference type="Pfam" id="PF00903">
    <property type="entry name" value="Glyoxalase"/>
    <property type="match status" value="1"/>
</dbReference>
<protein>
    <submittedName>
        <fullName evidence="2">Glyoxalase</fullName>
    </submittedName>
</protein>
<feature type="domain" description="VOC" evidence="1">
    <location>
        <begin position="11"/>
        <end position="136"/>
    </location>
</feature>
<dbReference type="STRING" id="1538553.JT25_010845"/>
<dbReference type="Gene3D" id="3.30.720.120">
    <property type="match status" value="1"/>
</dbReference>
<evidence type="ECO:0000313" key="3">
    <source>
        <dbReference type="Proteomes" id="UP000030512"/>
    </source>
</evidence>
<dbReference type="KEGG" id="mdn:JT25_010845"/>
<keyword evidence="3" id="KW-1185">Reference proteome</keyword>
<organism evidence="2 3">
    <name type="scientific">Methylomonas denitrificans</name>
    <dbReference type="NCBI Taxonomy" id="1538553"/>
    <lineage>
        <taxon>Bacteria</taxon>
        <taxon>Pseudomonadati</taxon>
        <taxon>Pseudomonadota</taxon>
        <taxon>Gammaproteobacteria</taxon>
        <taxon>Methylococcales</taxon>
        <taxon>Methylococcaceae</taxon>
        <taxon>Methylomonas</taxon>
    </lineage>
</organism>
<name>A0A126T4G0_9GAMM</name>
<dbReference type="Gene3D" id="3.30.720.110">
    <property type="match status" value="1"/>
</dbReference>
<sequence length="163" mass="17365">MTTTIKPIPEGYHTLTTYLVVQGAADALEFYKKAFAASELSRLNAPDGNIVHAEFKIGDSIFMLADENPHCSDHSPKTLGGTPVKLFLYVADVDTAFTAAIKAGATSTMPPANQFWGDRMGAVCDPFGHQWLIATHIEDVDPSEMPSRMAAFFAAQAAGGGTA</sequence>
<reference evidence="2 3" key="1">
    <citation type="journal article" date="2015" name="Environ. Microbiol.">
        <title>Methane oxidation coupled to nitrate reduction under hypoxia by the Gammaproteobacterium Methylomonas denitrificans, sp. nov. type strain FJG1.</title>
        <authorList>
            <person name="Kits K.D."/>
            <person name="Klotz M.G."/>
            <person name="Stein L.Y."/>
        </authorList>
    </citation>
    <scope>NUCLEOTIDE SEQUENCE [LARGE SCALE GENOMIC DNA]</scope>
    <source>
        <strain evidence="2 3">FJG1</strain>
    </source>
</reference>
<proteinExistence type="predicted"/>
<dbReference type="InterPro" id="IPR037523">
    <property type="entry name" value="VOC_core"/>
</dbReference>
<accession>A0A126T4G0</accession>
<dbReference type="Proteomes" id="UP000030512">
    <property type="component" value="Chromosome"/>
</dbReference>
<evidence type="ECO:0000259" key="1">
    <source>
        <dbReference type="PROSITE" id="PS51819"/>
    </source>
</evidence>